<organism evidence="1 2">
    <name type="scientific">Gilliamella apicola</name>
    <dbReference type="NCBI Taxonomy" id="1196095"/>
    <lineage>
        <taxon>Bacteria</taxon>
        <taxon>Pseudomonadati</taxon>
        <taxon>Pseudomonadota</taxon>
        <taxon>Gammaproteobacteria</taxon>
        <taxon>Orbales</taxon>
        <taxon>Orbaceae</taxon>
        <taxon>Gilliamella</taxon>
    </lineage>
</organism>
<sequence length="95" mass="10930">MDFSEITEKLLDVADGKGKIIEVRSKKRVQLNVFENGRIESGQYYHQVYTDGKYIYDPRLSSQPIPNGDWEKHIKVINPDGVMISDKLYGLKGKK</sequence>
<reference evidence="1 2" key="1">
    <citation type="submission" date="2018-05" db="EMBL/GenBank/DDBJ databases">
        <title>Reference genomes for bee gut microbiota database.</title>
        <authorList>
            <person name="Ellegaard K.M."/>
        </authorList>
    </citation>
    <scope>NUCLEOTIDE SEQUENCE [LARGE SCALE GENOMIC DNA]</scope>
    <source>
        <strain evidence="1 2">ESL0177</strain>
    </source>
</reference>
<name>A0A2V4DTD6_9GAMM</name>
<evidence type="ECO:0000313" key="2">
    <source>
        <dbReference type="Proteomes" id="UP000247483"/>
    </source>
</evidence>
<dbReference type="Proteomes" id="UP000247483">
    <property type="component" value="Unassembled WGS sequence"/>
</dbReference>
<gene>
    <name evidence="1" type="ORF">DKK79_06190</name>
</gene>
<evidence type="ECO:0000313" key="1">
    <source>
        <dbReference type="EMBL" id="PXZ03965.1"/>
    </source>
</evidence>
<protein>
    <submittedName>
        <fullName evidence="1">Uncharacterized protein</fullName>
    </submittedName>
</protein>
<comment type="caution">
    <text evidence="1">The sequence shown here is derived from an EMBL/GenBank/DDBJ whole genome shotgun (WGS) entry which is preliminary data.</text>
</comment>
<proteinExistence type="predicted"/>
<dbReference type="RefSeq" id="WP_110423341.1">
    <property type="nucleotide sequence ID" value="NZ_QGLP01000005.1"/>
</dbReference>
<accession>A0A2V4DTD6</accession>
<dbReference type="EMBL" id="QGLP01000005">
    <property type="protein sequence ID" value="PXZ03965.1"/>
    <property type="molecule type" value="Genomic_DNA"/>
</dbReference>
<dbReference type="AlphaFoldDB" id="A0A2V4DTD6"/>